<evidence type="ECO:0000256" key="11">
    <source>
        <dbReference type="ARBA" id="ARBA00023136"/>
    </source>
</evidence>
<dbReference type="AlphaFoldDB" id="A0A4Y8Q9T7"/>
<dbReference type="InterPro" id="IPR036097">
    <property type="entry name" value="HisK_dim/P_sf"/>
</dbReference>
<protein>
    <recommendedName>
        <fullName evidence="3">histidine kinase</fullName>
        <ecNumber evidence="3">2.7.13.3</ecNumber>
    </recommendedName>
</protein>
<dbReference type="InterPro" id="IPR003594">
    <property type="entry name" value="HATPase_dom"/>
</dbReference>
<comment type="catalytic activity">
    <reaction evidence="1">
        <text>ATP + protein L-histidine = ADP + protein N-phospho-L-histidine.</text>
        <dbReference type="EC" id="2.7.13.3"/>
    </reaction>
</comment>
<dbReference type="CDD" id="cd06225">
    <property type="entry name" value="HAMP"/>
    <property type="match status" value="1"/>
</dbReference>
<dbReference type="InterPro" id="IPR050736">
    <property type="entry name" value="Sensor_HK_Regulatory"/>
</dbReference>
<keyword evidence="4" id="KW-1003">Cell membrane</keyword>
<keyword evidence="12" id="KW-1133">Transmembrane helix</keyword>
<dbReference type="Proteomes" id="UP000298246">
    <property type="component" value="Unassembled WGS sequence"/>
</dbReference>
<dbReference type="Pfam" id="PF00672">
    <property type="entry name" value="HAMP"/>
    <property type="match status" value="1"/>
</dbReference>
<dbReference type="SUPFAM" id="SSF55874">
    <property type="entry name" value="ATPase domain of HSP90 chaperone/DNA topoisomerase II/histidine kinase"/>
    <property type="match status" value="1"/>
</dbReference>
<reference evidence="15 16" key="1">
    <citation type="submission" date="2017-03" db="EMBL/GenBank/DDBJ databases">
        <title>Isolation of Levoglucosan Utilizing Bacteria.</title>
        <authorList>
            <person name="Arya A.S."/>
        </authorList>
    </citation>
    <scope>NUCLEOTIDE SEQUENCE [LARGE SCALE GENOMIC DNA]</scope>
    <source>
        <strain evidence="15 16">MEC069</strain>
    </source>
</reference>
<dbReference type="InterPro" id="IPR003660">
    <property type="entry name" value="HAMP_dom"/>
</dbReference>
<evidence type="ECO:0000256" key="8">
    <source>
        <dbReference type="ARBA" id="ARBA00022777"/>
    </source>
</evidence>
<organism evidence="15 16">
    <name type="scientific">Paenibacillus athensensis</name>
    <dbReference type="NCBI Taxonomy" id="1967502"/>
    <lineage>
        <taxon>Bacteria</taxon>
        <taxon>Bacillati</taxon>
        <taxon>Bacillota</taxon>
        <taxon>Bacilli</taxon>
        <taxon>Bacillales</taxon>
        <taxon>Paenibacillaceae</taxon>
        <taxon>Paenibacillus</taxon>
    </lineage>
</organism>
<dbReference type="InterPro" id="IPR003661">
    <property type="entry name" value="HisK_dim/P_dom"/>
</dbReference>
<name>A0A4Y8Q9T7_9BACL</name>
<dbReference type="Gene3D" id="1.10.287.130">
    <property type="match status" value="1"/>
</dbReference>
<feature type="domain" description="HAMP" evidence="14">
    <location>
        <begin position="45"/>
        <end position="90"/>
    </location>
</feature>
<dbReference type="PANTHER" id="PTHR43711:SF1">
    <property type="entry name" value="HISTIDINE KINASE 1"/>
    <property type="match status" value="1"/>
</dbReference>
<dbReference type="EMBL" id="MYFO01000003">
    <property type="protein sequence ID" value="TFE91036.1"/>
    <property type="molecule type" value="Genomic_DNA"/>
</dbReference>
<dbReference type="InterPro" id="IPR036890">
    <property type="entry name" value="HATPase_C_sf"/>
</dbReference>
<evidence type="ECO:0000256" key="6">
    <source>
        <dbReference type="ARBA" id="ARBA00022679"/>
    </source>
</evidence>
<evidence type="ECO:0000259" key="14">
    <source>
        <dbReference type="PROSITE" id="PS50885"/>
    </source>
</evidence>
<keyword evidence="16" id="KW-1185">Reference proteome</keyword>
<keyword evidence="11 12" id="KW-0472">Membrane</keyword>
<dbReference type="PANTHER" id="PTHR43711">
    <property type="entry name" value="TWO-COMPONENT HISTIDINE KINASE"/>
    <property type="match status" value="1"/>
</dbReference>
<evidence type="ECO:0000256" key="2">
    <source>
        <dbReference type="ARBA" id="ARBA00004651"/>
    </source>
</evidence>
<evidence type="ECO:0000313" key="15">
    <source>
        <dbReference type="EMBL" id="TFE91036.1"/>
    </source>
</evidence>
<evidence type="ECO:0000256" key="3">
    <source>
        <dbReference type="ARBA" id="ARBA00012438"/>
    </source>
</evidence>
<dbReference type="SUPFAM" id="SSF158472">
    <property type="entry name" value="HAMP domain-like"/>
    <property type="match status" value="1"/>
</dbReference>
<feature type="transmembrane region" description="Helical" evidence="12">
    <location>
        <begin position="13"/>
        <end position="31"/>
    </location>
</feature>
<evidence type="ECO:0000256" key="1">
    <source>
        <dbReference type="ARBA" id="ARBA00000085"/>
    </source>
</evidence>
<dbReference type="PRINTS" id="PR00344">
    <property type="entry name" value="BCTRLSENSOR"/>
</dbReference>
<dbReference type="CDD" id="cd00075">
    <property type="entry name" value="HATPase"/>
    <property type="match status" value="1"/>
</dbReference>
<keyword evidence="9" id="KW-0067">ATP-binding</keyword>
<dbReference type="OrthoDB" id="9813151at2"/>
<comment type="caution">
    <text evidence="15">The sequence shown here is derived from an EMBL/GenBank/DDBJ whole genome shotgun (WGS) entry which is preliminary data.</text>
</comment>
<comment type="subcellular location">
    <subcellularLocation>
        <location evidence="2">Cell membrane</location>
        <topology evidence="2">Multi-pass membrane protein</topology>
    </subcellularLocation>
</comment>
<dbReference type="GO" id="GO:0000155">
    <property type="term" value="F:phosphorelay sensor kinase activity"/>
    <property type="evidence" value="ECO:0007669"/>
    <property type="project" value="InterPro"/>
</dbReference>
<dbReference type="Pfam" id="PF00512">
    <property type="entry name" value="HisKA"/>
    <property type="match status" value="1"/>
</dbReference>
<dbReference type="SMART" id="SM00387">
    <property type="entry name" value="HATPase_c"/>
    <property type="match status" value="1"/>
</dbReference>
<gene>
    <name evidence="15" type="ORF">B5M42_03855</name>
</gene>
<dbReference type="FunFam" id="1.10.287.130:FF:000001">
    <property type="entry name" value="Two-component sensor histidine kinase"/>
    <property type="match status" value="1"/>
</dbReference>
<dbReference type="PROSITE" id="PS50109">
    <property type="entry name" value="HIS_KIN"/>
    <property type="match status" value="1"/>
</dbReference>
<dbReference type="Gene3D" id="6.10.340.10">
    <property type="match status" value="1"/>
</dbReference>
<dbReference type="SUPFAM" id="SSF47384">
    <property type="entry name" value="Homodimeric domain of signal transducing histidine kinase"/>
    <property type="match status" value="1"/>
</dbReference>
<evidence type="ECO:0000313" key="16">
    <source>
        <dbReference type="Proteomes" id="UP000298246"/>
    </source>
</evidence>
<feature type="domain" description="Histidine kinase" evidence="13">
    <location>
        <begin position="98"/>
        <end position="313"/>
    </location>
</feature>
<accession>A0A4Y8Q9T7</accession>
<dbReference type="GO" id="GO:0005886">
    <property type="term" value="C:plasma membrane"/>
    <property type="evidence" value="ECO:0007669"/>
    <property type="project" value="UniProtKB-SubCell"/>
</dbReference>
<evidence type="ECO:0000256" key="12">
    <source>
        <dbReference type="SAM" id="Phobius"/>
    </source>
</evidence>
<sequence length="325" mass="35887">MVETPPLWHGVEIQLIAGFLGLLLMFGLAWLNGANRRRVDLLFMLTDAMRRMAKGDFNILLPEPGPMGDELGGLVQGFNEMAVELGQMEKLRQEFISNVSHEIQSPLTSIRGFSRALMDDRLDSQERKQYLSIIEAESERLSKISDNLLKLSSLESAQPPFEPQRYRLDKQLRNLVLACEPQWVAKELELDIQLEEGSIAADQDLLSQVWTNLLHNGIKFTPLGGTLGVRLTFAGPWARVEIRDTGIGIAEADQARIFERFYKADTARSSSGGGSGLGLSIAHKIVGLHGGSISVESWVGEGTIFTVLLPIEAALPPEAGEERPE</sequence>
<evidence type="ECO:0000256" key="10">
    <source>
        <dbReference type="ARBA" id="ARBA00023012"/>
    </source>
</evidence>
<dbReference type="Gene3D" id="3.30.565.10">
    <property type="entry name" value="Histidine kinase-like ATPase, C-terminal domain"/>
    <property type="match status" value="1"/>
</dbReference>
<dbReference type="EC" id="2.7.13.3" evidence="3"/>
<keyword evidence="5" id="KW-0597">Phosphoprotein</keyword>
<keyword evidence="12" id="KW-0812">Transmembrane</keyword>
<evidence type="ECO:0000256" key="4">
    <source>
        <dbReference type="ARBA" id="ARBA00022475"/>
    </source>
</evidence>
<keyword evidence="7" id="KW-0547">Nucleotide-binding</keyword>
<keyword evidence="6" id="KW-0808">Transferase</keyword>
<dbReference type="InterPro" id="IPR005467">
    <property type="entry name" value="His_kinase_dom"/>
</dbReference>
<proteinExistence type="predicted"/>
<dbReference type="SMART" id="SM00388">
    <property type="entry name" value="HisKA"/>
    <property type="match status" value="1"/>
</dbReference>
<dbReference type="SMART" id="SM00304">
    <property type="entry name" value="HAMP"/>
    <property type="match status" value="1"/>
</dbReference>
<evidence type="ECO:0000256" key="9">
    <source>
        <dbReference type="ARBA" id="ARBA00022840"/>
    </source>
</evidence>
<evidence type="ECO:0000256" key="5">
    <source>
        <dbReference type="ARBA" id="ARBA00022553"/>
    </source>
</evidence>
<keyword evidence="10" id="KW-0902">Two-component regulatory system</keyword>
<dbReference type="Pfam" id="PF02518">
    <property type="entry name" value="HATPase_c"/>
    <property type="match status" value="1"/>
</dbReference>
<dbReference type="CDD" id="cd00082">
    <property type="entry name" value="HisKA"/>
    <property type="match status" value="1"/>
</dbReference>
<dbReference type="FunFam" id="3.30.565.10:FF:000006">
    <property type="entry name" value="Sensor histidine kinase WalK"/>
    <property type="match status" value="1"/>
</dbReference>
<evidence type="ECO:0000256" key="7">
    <source>
        <dbReference type="ARBA" id="ARBA00022741"/>
    </source>
</evidence>
<evidence type="ECO:0000259" key="13">
    <source>
        <dbReference type="PROSITE" id="PS50109"/>
    </source>
</evidence>
<dbReference type="PROSITE" id="PS50885">
    <property type="entry name" value="HAMP"/>
    <property type="match status" value="1"/>
</dbReference>
<dbReference type="InterPro" id="IPR004358">
    <property type="entry name" value="Sig_transdc_His_kin-like_C"/>
</dbReference>
<dbReference type="GO" id="GO:0005524">
    <property type="term" value="F:ATP binding"/>
    <property type="evidence" value="ECO:0007669"/>
    <property type="project" value="UniProtKB-KW"/>
</dbReference>
<keyword evidence="8" id="KW-0418">Kinase</keyword>